<comment type="caution">
    <text evidence="6">The sequence shown here is derived from an EMBL/GenBank/DDBJ whole genome shotgun (WGS) entry which is preliminary data.</text>
</comment>
<evidence type="ECO:0000256" key="2">
    <source>
        <dbReference type="ARBA" id="ARBA00022777"/>
    </source>
</evidence>
<dbReference type="InterPro" id="IPR002504">
    <property type="entry name" value="NADK"/>
</dbReference>
<accession>T0YB56</accession>
<reference evidence="6" key="1">
    <citation type="submission" date="2013-08" db="EMBL/GenBank/DDBJ databases">
        <authorList>
            <person name="Mendez C."/>
            <person name="Richter M."/>
            <person name="Ferrer M."/>
            <person name="Sanchez J."/>
        </authorList>
    </citation>
    <scope>NUCLEOTIDE SEQUENCE</scope>
</reference>
<keyword evidence="2 6" id="KW-0418">Kinase</keyword>
<dbReference type="InterPro" id="IPR016064">
    <property type="entry name" value="NAD/diacylglycerol_kinase_sf"/>
</dbReference>
<dbReference type="InterPro" id="IPR017438">
    <property type="entry name" value="ATP-NAD_kinase_N"/>
</dbReference>
<protein>
    <submittedName>
        <fullName evidence="6">NAD(+)/NADH kinase</fullName>
    </submittedName>
</protein>
<dbReference type="Pfam" id="PF01513">
    <property type="entry name" value="NAD_kinase"/>
    <property type="match status" value="1"/>
</dbReference>
<feature type="region of interest" description="Disordered" evidence="5">
    <location>
        <begin position="275"/>
        <end position="294"/>
    </location>
</feature>
<name>T0YB56_9ZZZZ</name>
<evidence type="ECO:0000313" key="6">
    <source>
        <dbReference type="EMBL" id="EQD30363.1"/>
    </source>
</evidence>
<keyword evidence="4" id="KW-0520">NAD</keyword>
<dbReference type="Pfam" id="PF20143">
    <property type="entry name" value="NAD_kinase_C"/>
    <property type="match status" value="1"/>
</dbReference>
<evidence type="ECO:0000256" key="5">
    <source>
        <dbReference type="SAM" id="MobiDB-lite"/>
    </source>
</evidence>
<dbReference type="SUPFAM" id="SSF111331">
    <property type="entry name" value="NAD kinase/diacylglycerol kinase-like"/>
    <property type="match status" value="1"/>
</dbReference>
<keyword evidence="1" id="KW-0808">Transferase</keyword>
<dbReference type="EMBL" id="AUZY01012342">
    <property type="protein sequence ID" value="EQD30363.1"/>
    <property type="molecule type" value="Genomic_DNA"/>
</dbReference>
<dbReference type="PANTHER" id="PTHR20275:SF0">
    <property type="entry name" value="NAD KINASE"/>
    <property type="match status" value="1"/>
</dbReference>
<dbReference type="Gene3D" id="3.40.50.10330">
    <property type="entry name" value="Probable inorganic polyphosphate/atp-NAD kinase, domain 1"/>
    <property type="match status" value="1"/>
</dbReference>
<dbReference type="PANTHER" id="PTHR20275">
    <property type="entry name" value="NAD KINASE"/>
    <property type="match status" value="1"/>
</dbReference>
<dbReference type="HAMAP" id="MF_00361">
    <property type="entry name" value="NAD_kinase"/>
    <property type="match status" value="1"/>
</dbReference>
<sequence>MKIAITANAEKPSARELVRRAIDLIGDRAEIVLAEDAHLPIDAPLPRAPLADLTADAIVAIGGDGTYLSTLQRTNVPLLAVNAGTVGVLAEVDGRNASEFETAIGRLLRGYYFVEERMKLAVQAAGVAMPDATNEVVIHSGRPAKMGRFDIILDGRHIGRLQADGVIIATPTGSTGYSLSALGPIVETGVEGIVIVAIAPFRAVARAIVVEPLHTITIRPQSGEIHSLAVIDGQVETRVAPGGSVLVYRSPRRARFIRFGATNLSRLRGKGILPWAEAPDEKEGPDGADVPPPA</sequence>
<dbReference type="Gene3D" id="2.60.200.30">
    <property type="entry name" value="Probable inorganic polyphosphate/atp-NAD kinase, domain 2"/>
    <property type="match status" value="1"/>
</dbReference>
<dbReference type="AlphaFoldDB" id="T0YB56"/>
<dbReference type="GO" id="GO:0019674">
    <property type="term" value="P:NAD+ metabolic process"/>
    <property type="evidence" value="ECO:0007669"/>
    <property type="project" value="InterPro"/>
</dbReference>
<evidence type="ECO:0000256" key="1">
    <source>
        <dbReference type="ARBA" id="ARBA00022679"/>
    </source>
</evidence>
<evidence type="ECO:0000256" key="3">
    <source>
        <dbReference type="ARBA" id="ARBA00022857"/>
    </source>
</evidence>
<dbReference type="GO" id="GO:0006741">
    <property type="term" value="P:NADP+ biosynthetic process"/>
    <property type="evidence" value="ECO:0007669"/>
    <property type="project" value="InterPro"/>
</dbReference>
<proteinExistence type="inferred from homology"/>
<reference evidence="6" key="2">
    <citation type="journal article" date="2014" name="ISME J.">
        <title>Microbial stratification in low pH oxic and suboxic macroscopic growths along an acid mine drainage.</title>
        <authorList>
            <person name="Mendez-Garcia C."/>
            <person name="Mesa V."/>
            <person name="Sprenger R.R."/>
            <person name="Richter M."/>
            <person name="Diez M.S."/>
            <person name="Solano J."/>
            <person name="Bargiela R."/>
            <person name="Golyshina O.V."/>
            <person name="Manteca A."/>
            <person name="Ramos J.L."/>
            <person name="Gallego J.R."/>
            <person name="Llorente I."/>
            <person name="Martins Dos Santos V.A."/>
            <person name="Jensen O.N."/>
            <person name="Pelaez A.I."/>
            <person name="Sanchez J."/>
            <person name="Ferrer M."/>
        </authorList>
    </citation>
    <scope>NUCLEOTIDE SEQUENCE</scope>
</reference>
<gene>
    <name evidence="6" type="ORF">B1B_18446</name>
</gene>
<dbReference type="GO" id="GO:0003951">
    <property type="term" value="F:NAD+ kinase activity"/>
    <property type="evidence" value="ECO:0007669"/>
    <property type="project" value="InterPro"/>
</dbReference>
<organism evidence="6">
    <name type="scientific">mine drainage metagenome</name>
    <dbReference type="NCBI Taxonomy" id="410659"/>
    <lineage>
        <taxon>unclassified sequences</taxon>
        <taxon>metagenomes</taxon>
        <taxon>ecological metagenomes</taxon>
    </lineage>
</organism>
<dbReference type="InterPro" id="IPR017437">
    <property type="entry name" value="ATP-NAD_kinase_PpnK-typ_C"/>
</dbReference>
<evidence type="ECO:0000256" key="4">
    <source>
        <dbReference type="ARBA" id="ARBA00023027"/>
    </source>
</evidence>
<keyword evidence="3" id="KW-0521">NADP</keyword>